<evidence type="ECO:0000256" key="2">
    <source>
        <dbReference type="SAM" id="SignalP"/>
    </source>
</evidence>
<reference evidence="3 4" key="1">
    <citation type="submission" date="2019-11" db="EMBL/GenBank/DDBJ databases">
        <title>Type strains purchased from KCTC, JCM and DSMZ.</title>
        <authorList>
            <person name="Lu H."/>
        </authorList>
    </citation>
    <scope>NUCLEOTIDE SEQUENCE [LARGE SCALE GENOMIC DNA]</scope>
    <source>
        <strain evidence="3 4">KCTC 42409</strain>
    </source>
</reference>
<name>A0A6L6Q9E3_9BURK</name>
<dbReference type="RefSeq" id="WP_155442166.1">
    <property type="nucleotide sequence ID" value="NZ_WNLA01000031.1"/>
</dbReference>
<evidence type="ECO:0000256" key="1">
    <source>
        <dbReference type="SAM" id="MobiDB-lite"/>
    </source>
</evidence>
<keyword evidence="4" id="KW-1185">Reference proteome</keyword>
<gene>
    <name evidence="3" type="ORF">GM668_27465</name>
</gene>
<feature type="chain" id="PRO_5026731900" description="MSHA biogenesis protein MshK" evidence="2">
    <location>
        <begin position="25"/>
        <end position="134"/>
    </location>
</feature>
<protein>
    <recommendedName>
        <fullName evidence="5">MSHA biogenesis protein MshK</fullName>
    </recommendedName>
</protein>
<evidence type="ECO:0000313" key="3">
    <source>
        <dbReference type="EMBL" id="MTW05821.1"/>
    </source>
</evidence>
<feature type="region of interest" description="Disordered" evidence="1">
    <location>
        <begin position="45"/>
        <end position="68"/>
    </location>
</feature>
<evidence type="ECO:0008006" key="5">
    <source>
        <dbReference type="Google" id="ProtNLM"/>
    </source>
</evidence>
<comment type="caution">
    <text evidence="3">The sequence shown here is derived from an EMBL/GenBank/DDBJ whole genome shotgun (WGS) entry which is preliminary data.</text>
</comment>
<dbReference type="OrthoDB" id="9181795at2"/>
<sequence>MNALRNLVCQGQLVAVCALLPAHAAEPPPLGRLFTTPQQRAQLDAQRYGVPQTAPAAEVAPPPPPQPPVVVNGVVRPSRGNATIWLNQEPVPEGQRITRRDGKVVVTLSSGQRVTLKPGQRYDEAAGGVRDEAQ</sequence>
<evidence type="ECO:0000313" key="4">
    <source>
        <dbReference type="Proteomes" id="UP000484015"/>
    </source>
</evidence>
<feature type="compositionally biased region" description="Low complexity" evidence="1">
    <location>
        <begin position="50"/>
        <end position="59"/>
    </location>
</feature>
<dbReference type="AlphaFoldDB" id="A0A6L6Q9E3"/>
<organism evidence="3 4">
    <name type="scientific">Pseudoduganella ginsengisoli</name>
    <dbReference type="NCBI Taxonomy" id="1462440"/>
    <lineage>
        <taxon>Bacteria</taxon>
        <taxon>Pseudomonadati</taxon>
        <taxon>Pseudomonadota</taxon>
        <taxon>Betaproteobacteria</taxon>
        <taxon>Burkholderiales</taxon>
        <taxon>Oxalobacteraceae</taxon>
        <taxon>Telluria group</taxon>
        <taxon>Pseudoduganella</taxon>
    </lineage>
</organism>
<feature type="signal peptide" evidence="2">
    <location>
        <begin position="1"/>
        <end position="24"/>
    </location>
</feature>
<dbReference type="EMBL" id="WNLA01000031">
    <property type="protein sequence ID" value="MTW05821.1"/>
    <property type="molecule type" value="Genomic_DNA"/>
</dbReference>
<dbReference type="Proteomes" id="UP000484015">
    <property type="component" value="Unassembled WGS sequence"/>
</dbReference>
<proteinExistence type="predicted"/>
<accession>A0A6L6Q9E3</accession>
<keyword evidence="2" id="KW-0732">Signal</keyword>